<dbReference type="Pfam" id="PF01026">
    <property type="entry name" value="TatD_DNase"/>
    <property type="match status" value="1"/>
</dbReference>
<accession>A0A841RB15</accession>
<dbReference type="InterPro" id="IPR001130">
    <property type="entry name" value="TatD-like"/>
</dbReference>
<dbReference type="GO" id="GO:0046872">
    <property type="term" value="F:metal ion binding"/>
    <property type="evidence" value="ECO:0007669"/>
    <property type="project" value="UniProtKB-KW"/>
</dbReference>
<feature type="binding site" evidence="1">
    <location>
        <position position="20"/>
    </location>
    <ligand>
        <name>a divalent metal cation</name>
        <dbReference type="ChEBI" id="CHEBI:60240"/>
        <label>1</label>
    </ligand>
</feature>
<evidence type="ECO:0000313" key="2">
    <source>
        <dbReference type="EMBL" id="MBB6480109.1"/>
    </source>
</evidence>
<feature type="binding site" evidence="1">
    <location>
        <position position="93"/>
    </location>
    <ligand>
        <name>a divalent metal cation</name>
        <dbReference type="ChEBI" id="CHEBI:60240"/>
        <label>1</label>
    </ligand>
</feature>
<dbReference type="AlphaFoldDB" id="A0A841RB15"/>
<dbReference type="EMBL" id="JACHGJ010000002">
    <property type="protein sequence ID" value="MBB6480109.1"/>
    <property type="molecule type" value="Genomic_DNA"/>
</dbReference>
<feature type="binding site" evidence="1">
    <location>
        <position position="131"/>
    </location>
    <ligand>
        <name>a divalent metal cation</name>
        <dbReference type="ChEBI" id="CHEBI:60240"/>
        <label>2</label>
    </ligand>
</feature>
<dbReference type="PANTHER" id="PTHR46124:SF2">
    <property type="entry name" value="D-AMINOACYL-TRNA DEACYLASE"/>
    <property type="match status" value="1"/>
</dbReference>
<feature type="binding site" evidence="1">
    <location>
        <position position="154"/>
    </location>
    <ligand>
        <name>a divalent metal cation</name>
        <dbReference type="ChEBI" id="CHEBI:60240"/>
        <label>2</label>
    </ligand>
</feature>
<keyword evidence="3" id="KW-1185">Reference proteome</keyword>
<name>A0A841RB15_9SPIO</name>
<gene>
    <name evidence="2" type="ORF">HNR50_001767</name>
</gene>
<protein>
    <submittedName>
        <fullName evidence="2">TatD DNase family protein</fullName>
        <ecNumber evidence="2">3.1.21.-</ecNumber>
    </submittedName>
</protein>
<feature type="binding site" evidence="1">
    <location>
        <position position="22"/>
    </location>
    <ligand>
        <name>a divalent metal cation</name>
        <dbReference type="ChEBI" id="CHEBI:60240"/>
        <label>1</label>
    </ligand>
</feature>
<keyword evidence="2" id="KW-0378">Hydrolase</keyword>
<keyword evidence="1" id="KW-0479">Metal-binding</keyword>
<evidence type="ECO:0000313" key="3">
    <source>
        <dbReference type="Proteomes" id="UP000587760"/>
    </source>
</evidence>
<proteinExistence type="predicted"/>
<dbReference type="RefSeq" id="WP_184745943.1">
    <property type="nucleotide sequence ID" value="NZ_JACHGJ010000002.1"/>
</dbReference>
<feature type="binding site" evidence="1">
    <location>
        <position position="199"/>
    </location>
    <ligand>
        <name>a divalent metal cation</name>
        <dbReference type="ChEBI" id="CHEBI:60240"/>
        <label>1</label>
    </ligand>
</feature>
<reference evidence="2 3" key="1">
    <citation type="submission" date="2020-08" db="EMBL/GenBank/DDBJ databases">
        <title>Genomic Encyclopedia of Type Strains, Phase IV (KMG-IV): sequencing the most valuable type-strain genomes for metagenomic binning, comparative biology and taxonomic classification.</title>
        <authorList>
            <person name="Goeker M."/>
        </authorList>
    </citation>
    <scope>NUCLEOTIDE SEQUENCE [LARGE SCALE GENOMIC DNA]</scope>
    <source>
        <strain evidence="2 3">DSM 2461</strain>
    </source>
</reference>
<evidence type="ECO:0000256" key="1">
    <source>
        <dbReference type="PIRSR" id="PIRSR005902-1"/>
    </source>
</evidence>
<dbReference type="EC" id="3.1.21.-" evidence="2"/>
<dbReference type="Gene3D" id="3.20.20.140">
    <property type="entry name" value="Metal-dependent hydrolases"/>
    <property type="match status" value="1"/>
</dbReference>
<sequence>MNSKEKIINQLDSVAYIDFHIHLEDQSPDDLQDSVLYLANSIDRESYNATLALAEKHRNVIALPGIHPARSETETWPLHLLEKIFSRSALTGEMGLDFFWIEDRSHDSRQREIFRSQLELSSKYKCVPSIHTKGAEQEVLDLLKEYGIQKSVVHWYSGPLELIPSYLDQGARFTIGPDIFKGSEVWKHIPPERIFAETDNPTGIPWILNKDARADDIVMIYRELALKLGEKEEKIINRLKKNMIDLLD</sequence>
<organism evidence="2 3">
    <name type="scientific">Spirochaeta isovalerica</name>
    <dbReference type="NCBI Taxonomy" id="150"/>
    <lineage>
        <taxon>Bacteria</taxon>
        <taxon>Pseudomonadati</taxon>
        <taxon>Spirochaetota</taxon>
        <taxon>Spirochaetia</taxon>
        <taxon>Spirochaetales</taxon>
        <taxon>Spirochaetaceae</taxon>
        <taxon>Spirochaeta</taxon>
    </lineage>
</organism>
<dbReference type="GO" id="GO:0016788">
    <property type="term" value="F:hydrolase activity, acting on ester bonds"/>
    <property type="evidence" value="ECO:0007669"/>
    <property type="project" value="InterPro"/>
</dbReference>
<comment type="caution">
    <text evidence="2">The sequence shown here is derived from an EMBL/GenBank/DDBJ whole genome shotgun (WGS) entry which is preliminary data.</text>
</comment>
<dbReference type="InterPro" id="IPR032466">
    <property type="entry name" value="Metal_Hydrolase"/>
</dbReference>
<dbReference type="SUPFAM" id="SSF51556">
    <property type="entry name" value="Metallo-dependent hydrolases"/>
    <property type="match status" value="1"/>
</dbReference>
<dbReference type="PANTHER" id="PTHR46124">
    <property type="entry name" value="D-AMINOACYL-TRNA DEACYLASE"/>
    <property type="match status" value="1"/>
</dbReference>
<dbReference type="PIRSF" id="PIRSF005902">
    <property type="entry name" value="DNase_TatD"/>
    <property type="match status" value="1"/>
</dbReference>
<dbReference type="Proteomes" id="UP000587760">
    <property type="component" value="Unassembled WGS sequence"/>
</dbReference>